<keyword evidence="3 7" id="KW-0812">Transmembrane</keyword>
<dbReference type="InterPro" id="IPR010635">
    <property type="entry name" value="Heparan_SO4-6-sulfoTrfase"/>
</dbReference>
<keyword evidence="5 7" id="KW-0472">Membrane</keyword>
<protein>
    <recommendedName>
        <fullName evidence="10">Sulfotransferase</fullName>
    </recommendedName>
</protein>
<dbReference type="Gene3D" id="3.40.50.300">
    <property type="entry name" value="P-loop containing nucleotide triphosphate hydrolases"/>
    <property type="match status" value="1"/>
</dbReference>
<feature type="transmembrane region" description="Helical" evidence="7">
    <location>
        <begin position="42"/>
        <end position="64"/>
    </location>
</feature>
<sequence length="341" mass="38972">MVVVMRSTRAGIRSDDHHDGADLDDTVKTQNMRMMSPAPKPLLSMLLLISLVFSSVVATAVVAIDNYDYAKCETAVAEWAVAAVAAFSIDETVKGDKHALHDLLFFLHIPRTGGRTYFHCFLRKLYASYMECPRSYDKLRFDPSKPNCRLMSTHDDYSIMSRLPRERTSVVTVLRSPVDRVFSSYEFSVEVAARFLVHPNLTSVSKMARRVRRKSNGVSTLDIWPWKYLVPWMREDLFARRDARKHGDFKNKNKSNDPYDMKEIVMPLHKFINDPIAHDIVHNGATFQVAGLTNNSYFEEAYVVRRCVGKHQALGEYVLDVAKVSVTLAEEVGRYVICWTH</sequence>
<evidence type="ECO:0000256" key="5">
    <source>
        <dbReference type="ARBA" id="ARBA00023136"/>
    </source>
</evidence>
<comment type="subcellular location">
    <subcellularLocation>
        <location evidence="1">Membrane</location>
        <topology evidence="1">Single-pass membrane protein</topology>
    </subcellularLocation>
</comment>
<evidence type="ECO:0000256" key="6">
    <source>
        <dbReference type="ARBA" id="ARBA00023180"/>
    </source>
</evidence>
<evidence type="ECO:0000256" key="4">
    <source>
        <dbReference type="ARBA" id="ARBA00022989"/>
    </source>
</evidence>
<proteinExistence type="predicted"/>
<dbReference type="PANTHER" id="PTHR12812:SF0">
    <property type="entry name" value="HEPARAN-SULFATE 6-O-SULFOTRANSFERASE"/>
    <property type="match status" value="1"/>
</dbReference>
<gene>
    <name evidence="8" type="ORF">Sjap_013850</name>
</gene>
<dbReference type="EMBL" id="JBBNAE010000005">
    <property type="protein sequence ID" value="KAK9124248.1"/>
    <property type="molecule type" value="Genomic_DNA"/>
</dbReference>
<comment type="caution">
    <text evidence="8">The sequence shown here is derived from an EMBL/GenBank/DDBJ whole genome shotgun (WGS) entry which is preliminary data.</text>
</comment>
<evidence type="ECO:0000256" key="1">
    <source>
        <dbReference type="ARBA" id="ARBA00004167"/>
    </source>
</evidence>
<dbReference type="GO" id="GO:0016020">
    <property type="term" value="C:membrane"/>
    <property type="evidence" value="ECO:0007669"/>
    <property type="project" value="UniProtKB-SubCell"/>
</dbReference>
<evidence type="ECO:0000256" key="2">
    <source>
        <dbReference type="ARBA" id="ARBA00022679"/>
    </source>
</evidence>
<evidence type="ECO:0000256" key="3">
    <source>
        <dbReference type="ARBA" id="ARBA00022692"/>
    </source>
</evidence>
<dbReference type="Proteomes" id="UP001417504">
    <property type="component" value="Unassembled WGS sequence"/>
</dbReference>
<dbReference type="GO" id="GO:0017095">
    <property type="term" value="F:heparan sulfate 6-sulfotransferase activity"/>
    <property type="evidence" value="ECO:0007669"/>
    <property type="project" value="TreeGrafter"/>
</dbReference>
<dbReference type="PANTHER" id="PTHR12812">
    <property type="entry name" value="HEPARAN SULFATE 6-O-SULFOTRANSFERASE 3"/>
    <property type="match status" value="1"/>
</dbReference>
<organism evidence="8 9">
    <name type="scientific">Stephania japonica</name>
    <dbReference type="NCBI Taxonomy" id="461633"/>
    <lineage>
        <taxon>Eukaryota</taxon>
        <taxon>Viridiplantae</taxon>
        <taxon>Streptophyta</taxon>
        <taxon>Embryophyta</taxon>
        <taxon>Tracheophyta</taxon>
        <taxon>Spermatophyta</taxon>
        <taxon>Magnoliopsida</taxon>
        <taxon>Ranunculales</taxon>
        <taxon>Menispermaceae</taxon>
        <taxon>Menispermoideae</taxon>
        <taxon>Cissampelideae</taxon>
        <taxon>Stephania</taxon>
    </lineage>
</organism>
<dbReference type="InterPro" id="IPR027417">
    <property type="entry name" value="P-loop_NTPase"/>
</dbReference>
<keyword evidence="4 7" id="KW-1133">Transmembrane helix</keyword>
<evidence type="ECO:0000256" key="7">
    <source>
        <dbReference type="SAM" id="Phobius"/>
    </source>
</evidence>
<keyword evidence="6" id="KW-0325">Glycoprotein</keyword>
<evidence type="ECO:0000313" key="8">
    <source>
        <dbReference type="EMBL" id="KAK9124248.1"/>
    </source>
</evidence>
<accession>A0AAP0J0H7</accession>
<evidence type="ECO:0008006" key="10">
    <source>
        <dbReference type="Google" id="ProtNLM"/>
    </source>
</evidence>
<keyword evidence="9" id="KW-1185">Reference proteome</keyword>
<name>A0AAP0J0H7_9MAGN</name>
<keyword evidence="2" id="KW-0808">Transferase</keyword>
<reference evidence="8 9" key="1">
    <citation type="submission" date="2024-01" db="EMBL/GenBank/DDBJ databases">
        <title>Genome assemblies of Stephania.</title>
        <authorList>
            <person name="Yang L."/>
        </authorList>
    </citation>
    <scope>NUCLEOTIDE SEQUENCE [LARGE SCALE GENOMIC DNA]</scope>
    <source>
        <strain evidence="8">QJT</strain>
        <tissue evidence="8">Leaf</tissue>
    </source>
</reference>
<dbReference type="AlphaFoldDB" id="A0AAP0J0H7"/>
<evidence type="ECO:0000313" key="9">
    <source>
        <dbReference type="Proteomes" id="UP001417504"/>
    </source>
</evidence>